<evidence type="ECO:0000313" key="3">
    <source>
        <dbReference type="Proteomes" id="UP001472677"/>
    </source>
</evidence>
<dbReference type="InterPro" id="IPR036397">
    <property type="entry name" value="RNaseH_sf"/>
</dbReference>
<dbReference type="Pfam" id="PF13456">
    <property type="entry name" value="RVT_3"/>
    <property type="match status" value="1"/>
</dbReference>
<evidence type="ECO:0000259" key="1">
    <source>
        <dbReference type="Pfam" id="PF13456"/>
    </source>
</evidence>
<dbReference type="InterPro" id="IPR012337">
    <property type="entry name" value="RNaseH-like_sf"/>
</dbReference>
<dbReference type="Proteomes" id="UP001472677">
    <property type="component" value="Unassembled WGS sequence"/>
</dbReference>
<dbReference type="InterPro" id="IPR044730">
    <property type="entry name" value="RNase_H-like_dom_plant"/>
</dbReference>
<comment type="caution">
    <text evidence="2">The sequence shown here is derived from an EMBL/GenBank/DDBJ whole genome shotgun (WGS) entry which is preliminary data.</text>
</comment>
<keyword evidence="3" id="KW-1185">Reference proteome</keyword>
<proteinExistence type="predicted"/>
<evidence type="ECO:0000313" key="2">
    <source>
        <dbReference type="EMBL" id="KAK8568605.1"/>
    </source>
</evidence>
<protein>
    <recommendedName>
        <fullName evidence="1">RNase H type-1 domain-containing protein</fullName>
    </recommendedName>
</protein>
<name>A0ABR2F0Y5_9ROSI</name>
<sequence>MHHLIQVLDGCQVDCNSVVLSEQVPEVPVEGEVISSSAISRDRHTDMASPSSVAGFVNEVPPVAQTSVPNSVASEETGPLPLYTTDSVAELSHFLFTDCHSLDFNIVQGSFGASGIGGLLRDHYGKVLLRFAKSVGNLDPISAELLTVKEAGTLFRKIFRRSPWSLTIESDNSLVCGWCNNPSTTPNPFKGDIAEICNLMLSIEWRISLVYREAIIEADSLGKRGISWAQHLFWIDQSLEQSLGSND</sequence>
<accession>A0ABR2F0Y5</accession>
<dbReference type="InterPro" id="IPR002156">
    <property type="entry name" value="RNaseH_domain"/>
</dbReference>
<dbReference type="EMBL" id="JBBPBM010000009">
    <property type="protein sequence ID" value="KAK8568605.1"/>
    <property type="molecule type" value="Genomic_DNA"/>
</dbReference>
<organism evidence="2 3">
    <name type="scientific">Hibiscus sabdariffa</name>
    <name type="common">roselle</name>
    <dbReference type="NCBI Taxonomy" id="183260"/>
    <lineage>
        <taxon>Eukaryota</taxon>
        <taxon>Viridiplantae</taxon>
        <taxon>Streptophyta</taxon>
        <taxon>Embryophyta</taxon>
        <taxon>Tracheophyta</taxon>
        <taxon>Spermatophyta</taxon>
        <taxon>Magnoliopsida</taxon>
        <taxon>eudicotyledons</taxon>
        <taxon>Gunneridae</taxon>
        <taxon>Pentapetalae</taxon>
        <taxon>rosids</taxon>
        <taxon>malvids</taxon>
        <taxon>Malvales</taxon>
        <taxon>Malvaceae</taxon>
        <taxon>Malvoideae</taxon>
        <taxon>Hibiscus</taxon>
    </lineage>
</organism>
<dbReference type="CDD" id="cd06222">
    <property type="entry name" value="RNase_H_like"/>
    <property type="match status" value="1"/>
</dbReference>
<reference evidence="2 3" key="1">
    <citation type="journal article" date="2024" name="G3 (Bethesda)">
        <title>Genome assembly of Hibiscus sabdariffa L. provides insights into metabolisms of medicinal natural products.</title>
        <authorList>
            <person name="Kim T."/>
        </authorList>
    </citation>
    <scope>NUCLEOTIDE SEQUENCE [LARGE SCALE GENOMIC DNA]</scope>
    <source>
        <strain evidence="2">TK-2024</strain>
        <tissue evidence="2">Old leaves</tissue>
    </source>
</reference>
<dbReference type="PANTHER" id="PTHR33033">
    <property type="entry name" value="POLYNUCLEOTIDYL TRANSFERASE, RIBONUCLEASE H-LIKE SUPERFAMILY PROTEIN-RELATED"/>
    <property type="match status" value="1"/>
</dbReference>
<feature type="domain" description="RNase H type-1" evidence="1">
    <location>
        <begin position="112"/>
        <end position="224"/>
    </location>
</feature>
<dbReference type="SUPFAM" id="SSF53098">
    <property type="entry name" value="Ribonuclease H-like"/>
    <property type="match status" value="1"/>
</dbReference>
<gene>
    <name evidence="2" type="ORF">V6N12_007153</name>
</gene>
<dbReference type="PANTHER" id="PTHR33033:SF118">
    <property type="entry name" value="OS02G0175302 PROTEIN"/>
    <property type="match status" value="1"/>
</dbReference>
<dbReference type="Gene3D" id="3.30.420.10">
    <property type="entry name" value="Ribonuclease H-like superfamily/Ribonuclease H"/>
    <property type="match status" value="1"/>
</dbReference>